<evidence type="ECO:0000313" key="3">
    <source>
        <dbReference type="Proteomes" id="UP001016761"/>
    </source>
</evidence>
<dbReference type="EMBL" id="JABUQZ010000001">
    <property type="protein sequence ID" value="NUC74473.1"/>
    <property type="molecule type" value="Genomic_DNA"/>
</dbReference>
<accession>A0ABX2LGJ2</accession>
<reference evidence="2 3" key="1">
    <citation type="submission" date="2020-06" db="EMBL/GenBank/DDBJ databases">
        <title>Haloterrigena sp. nov., an extremely halophilic archaeon isolated from a saline sediment.</title>
        <authorList>
            <person name="Liu B.-B."/>
        </authorList>
    </citation>
    <scope>NUCLEOTIDE SEQUENCE [LARGE SCALE GENOMIC DNA]</scope>
    <source>
        <strain evidence="2 3">SYSU A558-1</strain>
    </source>
</reference>
<proteinExistence type="predicted"/>
<protein>
    <submittedName>
        <fullName evidence="2">Uncharacterized protein</fullName>
    </submittedName>
</protein>
<sequence>MGRNRRRRSRSGPTRRSFLAGGALIAGGVAIRSDTGAFSQVSAGRLTHLATSDDDSALLGLQRTDAVRPGIDDQHLVDLTNNTDGLLEVSISLSNPGQGELSDTGFALADGATRSVAVSVDRDSSTGEAALPFEVTASGDAVEITLTRAVTVTDPPVVSEQIRDRTRNGNAAFTISYRVRRLPDFNRIEIEVENLDAGYIGKETYVQTTKEGSVSYPRGGGGDGGADGDTYEFRFRVYDQSGEVTELYTETTTTADGENPPGDDLGSEDDPKLVGFSVTNDEQYTNNRFTVDYEVTRLEEFDEVQVEFDNTERDWADRTKSSDDAPTGTVVYPAEGQRQGGVDGNTYDVTVEVYNQSGIPVDSGTVEIEAGSDETVEWP</sequence>
<keyword evidence="3" id="KW-1185">Reference proteome</keyword>
<evidence type="ECO:0000256" key="1">
    <source>
        <dbReference type="SAM" id="MobiDB-lite"/>
    </source>
</evidence>
<evidence type="ECO:0000313" key="2">
    <source>
        <dbReference type="EMBL" id="NUC74473.1"/>
    </source>
</evidence>
<dbReference type="RefSeq" id="WP_174682203.1">
    <property type="nucleotide sequence ID" value="NZ_JABUQZ010000001.1"/>
</dbReference>
<dbReference type="Proteomes" id="UP001016761">
    <property type="component" value="Unassembled WGS sequence"/>
</dbReference>
<dbReference type="InterPro" id="IPR006311">
    <property type="entry name" value="TAT_signal"/>
</dbReference>
<comment type="caution">
    <text evidence="2">The sequence shown here is derived from an EMBL/GenBank/DDBJ whole genome shotgun (WGS) entry which is preliminary data.</text>
</comment>
<gene>
    <name evidence="2" type="ORF">HTZ84_19600</name>
</gene>
<name>A0ABX2LGJ2_9EURY</name>
<organism evidence="2 3">
    <name type="scientific">Haloterrigena gelatinilytica</name>
    <dbReference type="NCBI Taxonomy" id="2741724"/>
    <lineage>
        <taxon>Archaea</taxon>
        <taxon>Methanobacteriati</taxon>
        <taxon>Methanobacteriota</taxon>
        <taxon>Stenosarchaea group</taxon>
        <taxon>Halobacteria</taxon>
        <taxon>Halobacteriales</taxon>
        <taxon>Natrialbaceae</taxon>
        <taxon>Haloterrigena</taxon>
    </lineage>
</organism>
<feature type="region of interest" description="Disordered" evidence="1">
    <location>
        <begin position="250"/>
        <end position="269"/>
    </location>
</feature>
<dbReference type="PROSITE" id="PS51318">
    <property type="entry name" value="TAT"/>
    <property type="match status" value="1"/>
</dbReference>